<dbReference type="AlphaFoldDB" id="A0A914B5Z5"/>
<feature type="transmembrane region" description="Helical" evidence="7">
    <location>
        <begin position="57"/>
        <end position="81"/>
    </location>
</feature>
<dbReference type="InterPro" id="IPR038770">
    <property type="entry name" value="Na+/solute_symporter_sf"/>
</dbReference>
<keyword evidence="4" id="KW-0813">Transport</keyword>
<feature type="transmembrane region" description="Helical" evidence="7">
    <location>
        <begin position="155"/>
        <end position="173"/>
    </location>
</feature>
<evidence type="ECO:0000256" key="6">
    <source>
        <dbReference type="ARBA" id="ARBA00023136"/>
    </source>
</evidence>
<dbReference type="PANTHER" id="PTHR10361">
    <property type="entry name" value="SODIUM-BILE ACID COTRANSPORTER"/>
    <property type="match status" value="1"/>
</dbReference>
<organism evidence="8 9">
    <name type="scientific">Patiria miniata</name>
    <name type="common">Bat star</name>
    <name type="synonym">Asterina miniata</name>
    <dbReference type="NCBI Taxonomy" id="46514"/>
    <lineage>
        <taxon>Eukaryota</taxon>
        <taxon>Metazoa</taxon>
        <taxon>Echinodermata</taxon>
        <taxon>Eleutherozoa</taxon>
        <taxon>Asterozoa</taxon>
        <taxon>Asteroidea</taxon>
        <taxon>Valvatacea</taxon>
        <taxon>Valvatida</taxon>
        <taxon>Asterinidae</taxon>
        <taxon>Patiria</taxon>
    </lineage>
</organism>
<dbReference type="GO" id="GO:0016020">
    <property type="term" value="C:membrane"/>
    <property type="evidence" value="ECO:0007669"/>
    <property type="project" value="UniProtKB-SubCell"/>
</dbReference>
<feature type="transmembrane region" description="Helical" evidence="7">
    <location>
        <begin position="27"/>
        <end position="45"/>
    </location>
</feature>
<evidence type="ECO:0000313" key="8">
    <source>
        <dbReference type="EnsemblMetazoa" id="XP_038071528.1"/>
    </source>
</evidence>
<feature type="transmembrane region" description="Helical" evidence="7">
    <location>
        <begin position="284"/>
        <end position="302"/>
    </location>
</feature>
<dbReference type="PANTHER" id="PTHR10361:SF28">
    <property type="entry name" value="P3 PROTEIN-RELATED"/>
    <property type="match status" value="1"/>
</dbReference>
<evidence type="ECO:0000256" key="5">
    <source>
        <dbReference type="ARBA" id="ARBA00022989"/>
    </source>
</evidence>
<evidence type="ECO:0000256" key="4">
    <source>
        <dbReference type="ARBA" id="ARBA00022847"/>
    </source>
</evidence>
<name>A0A914B5Z5_PATMI</name>
<dbReference type="Proteomes" id="UP000887568">
    <property type="component" value="Unplaced"/>
</dbReference>
<comment type="similarity">
    <text evidence="2">Belongs to the bile acid:sodium symporter (BASS) (TC 2.A.28) family.</text>
</comment>
<proteinExistence type="inferred from homology"/>
<evidence type="ECO:0000313" key="9">
    <source>
        <dbReference type="Proteomes" id="UP000887568"/>
    </source>
</evidence>
<evidence type="ECO:0000256" key="3">
    <source>
        <dbReference type="ARBA" id="ARBA00022692"/>
    </source>
</evidence>
<dbReference type="Gene3D" id="1.20.1530.20">
    <property type="match status" value="1"/>
</dbReference>
<accession>A0A914B5Z5</accession>
<dbReference type="InterPro" id="IPR004710">
    <property type="entry name" value="Bilac:Na_transpt"/>
</dbReference>
<dbReference type="Pfam" id="PF01758">
    <property type="entry name" value="SBF"/>
    <property type="match status" value="1"/>
</dbReference>
<dbReference type="OrthoDB" id="203097at2759"/>
<feature type="transmembrane region" description="Helical" evidence="7">
    <location>
        <begin position="185"/>
        <end position="207"/>
    </location>
</feature>
<dbReference type="RefSeq" id="XP_038071528.1">
    <property type="nucleotide sequence ID" value="XM_038215600.1"/>
</dbReference>
<dbReference type="GO" id="GO:0008508">
    <property type="term" value="F:bile acid:sodium symporter activity"/>
    <property type="evidence" value="ECO:0007669"/>
    <property type="project" value="TreeGrafter"/>
</dbReference>
<protein>
    <submittedName>
        <fullName evidence="8">Uncharacterized protein</fullName>
    </submittedName>
</protein>
<dbReference type="InterPro" id="IPR002657">
    <property type="entry name" value="BilAc:Na_symport/Acr3"/>
</dbReference>
<keyword evidence="5 7" id="KW-1133">Transmembrane helix</keyword>
<dbReference type="OMA" id="IWSIMFR"/>
<sequence length="315" mass="34571">MEDHDLAHDDTFYPASTVLLVTNLQRYLLLASLALSSFLFGCKVKPDDFTKCVQQPVALWLSMMVSVILAPLTAYVLSLIIHLNYSYGLTLLITSICPAGALSPVFAYYTQADVCLCLSVFVLSTLMSVGMIPLGVFLCSRAYRQLRLAVLPNNVIVIALCVAIGCIAIGMTVRHRKQKMADKIVLALGYTPTLIIVAMLILVGTTIPHSMHFSVSEFFTVLLYHLILMSGTYILGYLSGQTHGSCRAMALSSASKSILLAKTIVHTSFMGDVLVSTLPIPTLFLIQYLVIGFLLSALHRIYRYHLPTPVFVQSE</sequence>
<keyword evidence="3 7" id="KW-0812">Transmembrane</keyword>
<evidence type="ECO:0000256" key="2">
    <source>
        <dbReference type="ARBA" id="ARBA00006528"/>
    </source>
</evidence>
<keyword evidence="9" id="KW-1185">Reference proteome</keyword>
<evidence type="ECO:0000256" key="1">
    <source>
        <dbReference type="ARBA" id="ARBA00004141"/>
    </source>
</evidence>
<feature type="transmembrane region" description="Helical" evidence="7">
    <location>
        <begin position="87"/>
        <end position="109"/>
    </location>
</feature>
<reference evidence="8" key="1">
    <citation type="submission" date="2022-11" db="UniProtKB">
        <authorList>
            <consortium name="EnsemblMetazoa"/>
        </authorList>
    </citation>
    <scope>IDENTIFICATION</scope>
</reference>
<dbReference type="EnsemblMetazoa" id="XM_038215600.1">
    <property type="protein sequence ID" value="XP_038071528.1"/>
    <property type="gene ID" value="LOC119740337"/>
</dbReference>
<feature type="transmembrane region" description="Helical" evidence="7">
    <location>
        <begin position="116"/>
        <end position="143"/>
    </location>
</feature>
<comment type="subcellular location">
    <subcellularLocation>
        <location evidence="1">Membrane</location>
        <topology evidence="1">Multi-pass membrane protein</topology>
    </subcellularLocation>
</comment>
<keyword evidence="6 7" id="KW-0472">Membrane</keyword>
<feature type="transmembrane region" description="Helical" evidence="7">
    <location>
        <begin position="219"/>
        <end position="238"/>
    </location>
</feature>
<dbReference type="GeneID" id="119740337"/>
<keyword evidence="4" id="KW-0769">Symport</keyword>
<evidence type="ECO:0000256" key="7">
    <source>
        <dbReference type="SAM" id="Phobius"/>
    </source>
</evidence>